<dbReference type="Pfam" id="PF00535">
    <property type="entry name" value="Glycos_transf_2"/>
    <property type="match status" value="1"/>
</dbReference>
<dbReference type="SUPFAM" id="SSF53448">
    <property type="entry name" value="Nucleotide-diphospho-sugar transferases"/>
    <property type="match status" value="1"/>
</dbReference>
<sequence length="319" mass="36813">MPSTPFFSVIIPLYNKEIYISGAINSLLAQTFSDFEIILINDGSTDFGFEIAKKKLSNQKNTTLLSQENQGLSAARNNAIGKSRGQYIALLDADDEWLPHHLEQLYALINEYPNAGLYSTGYSLKKSEHIFHRAKFNDLPKNFRGIVPNFFKHSLQNCVAWVGAVCFPRKVFDDVDGFDPEIYSEQDTDLYIKIALIYDVALDDTSFSAISNRTQDDNMSSFSNKKHIPKLLYTYKNEELKDKHLKKYMDYNRFSTIIYFKLSSNQKLAQKLMEDMDFNSLNFMQRILLKLPNIVIKLLFFIKTKLKLNALKVFKPNET</sequence>
<evidence type="ECO:0000259" key="1">
    <source>
        <dbReference type="Pfam" id="PF00535"/>
    </source>
</evidence>
<dbReference type="PANTHER" id="PTHR22916:SF3">
    <property type="entry name" value="UDP-GLCNAC:BETAGAL BETA-1,3-N-ACETYLGLUCOSAMINYLTRANSFERASE-LIKE PROTEIN 1"/>
    <property type="match status" value="1"/>
</dbReference>
<gene>
    <name evidence="2" type="ORF">ACFSR8_05105</name>
</gene>
<organism evidence="2 3">
    <name type="scientific">Hyunsoonleella rubra</name>
    <dbReference type="NCBI Taxonomy" id="1737062"/>
    <lineage>
        <taxon>Bacteria</taxon>
        <taxon>Pseudomonadati</taxon>
        <taxon>Bacteroidota</taxon>
        <taxon>Flavobacteriia</taxon>
        <taxon>Flavobacteriales</taxon>
        <taxon>Flavobacteriaceae</taxon>
    </lineage>
</organism>
<dbReference type="InterPro" id="IPR001173">
    <property type="entry name" value="Glyco_trans_2-like"/>
</dbReference>
<dbReference type="EMBL" id="JBHULY010000006">
    <property type="protein sequence ID" value="MFD2725582.1"/>
    <property type="molecule type" value="Genomic_DNA"/>
</dbReference>
<dbReference type="Gene3D" id="3.90.550.10">
    <property type="entry name" value="Spore Coat Polysaccharide Biosynthesis Protein SpsA, Chain A"/>
    <property type="match status" value="1"/>
</dbReference>
<dbReference type="CDD" id="cd00761">
    <property type="entry name" value="Glyco_tranf_GTA_type"/>
    <property type="match status" value="1"/>
</dbReference>
<feature type="domain" description="Glycosyltransferase 2-like" evidence="1">
    <location>
        <begin position="8"/>
        <end position="143"/>
    </location>
</feature>
<proteinExistence type="predicted"/>
<dbReference type="InterPro" id="IPR029044">
    <property type="entry name" value="Nucleotide-diphossugar_trans"/>
</dbReference>
<dbReference type="RefSeq" id="WP_380289703.1">
    <property type="nucleotide sequence ID" value="NZ_JBHULY010000006.1"/>
</dbReference>
<dbReference type="PANTHER" id="PTHR22916">
    <property type="entry name" value="GLYCOSYLTRANSFERASE"/>
    <property type="match status" value="1"/>
</dbReference>
<protein>
    <submittedName>
        <fullName evidence="2">Glycosyltransferase family 2 protein</fullName>
    </submittedName>
</protein>
<comment type="caution">
    <text evidence="2">The sequence shown here is derived from an EMBL/GenBank/DDBJ whole genome shotgun (WGS) entry which is preliminary data.</text>
</comment>
<accession>A0ABW5T8W6</accession>
<name>A0ABW5T8W6_9FLAO</name>
<dbReference type="Proteomes" id="UP001597476">
    <property type="component" value="Unassembled WGS sequence"/>
</dbReference>
<reference evidence="3" key="1">
    <citation type="journal article" date="2019" name="Int. J. Syst. Evol. Microbiol.">
        <title>The Global Catalogue of Microorganisms (GCM) 10K type strain sequencing project: providing services to taxonomists for standard genome sequencing and annotation.</title>
        <authorList>
            <consortium name="The Broad Institute Genomics Platform"/>
            <consortium name="The Broad Institute Genome Sequencing Center for Infectious Disease"/>
            <person name="Wu L."/>
            <person name="Ma J."/>
        </authorList>
    </citation>
    <scope>NUCLEOTIDE SEQUENCE [LARGE SCALE GENOMIC DNA]</scope>
    <source>
        <strain evidence="3">KCTC 42398</strain>
    </source>
</reference>
<evidence type="ECO:0000313" key="2">
    <source>
        <dbReference type="EMBL" id="MFD2725582.1"/>
    </source>
</evidence>
<evidence type="ECO:0000313" key="3">
    <source>
        <dbReference type="Proteomes" id="UP001597476"/>
    </source>
</evidence>
<keyword evidence="3" id="KW-1185">Reference proteome</keyword>